<gene>
    <name evidence="2" type="ORF">CDL18_08450</name>
</gene>
<organism evidence="2 3">
    <name type="scientific">Mediterraneibacter gnavus</name>
    <name type="common">Ruminococcus gnavus</name>
    <dbReference type="NCBI Taxonomy" id="33038"/>
    <lineage>
        <taxon>Bacteria</taxon>
        <taxon>Bacillati</taxon>
        <taxon>Bacillota</taxon>
        <taxon>Clostridia</taxon>
        <taxon>Lachnospirales</taxon>
        <taxon>Lachnospiraceae</taxon>
        <taxon>Mediterraneibacter</taxon>
    </lineage>
</organism>
<feature type="coiled-coil region" evidence="1">
    <location>
        <begin position="460"/>
        <end position="487"/>
    </location>
</feature>
<keyword evidence="1" id="KW-0175">Coiled coil</keyword>
<dbReference type="Pfam" id="PF13558">
    <property type="entry name" value="SbcC_Walker_B"/>
    <property type="match status" value="1"/>
</dbReference>
<sequence>MNSKWQINRVGLLDFWYYDEEEFDFLDGRMLLRGANGSGKSVTMQSFIPLLLDGNMRPERLDPFGSRARKMENYLLEEGDEREERTGYLYMELKRLESEEYLTLGIGLRARKNKKLESWYFCVTDGRRVGKDLFLYKDVENKITCSKGELKYRIGEGGKVMETQGEYAQCVNRLLFGFETQEEYKELLELLIQLRTPKLSKDFKPTVINEILSSSLQTLSEDDLRPMSEAIENMDNLKTNLDTLSESIHAARQIEKVYDQYNQIVLYDKALLFSDAGKAYENCMKNGKQITEDLAIHMEELRKEEQHYEALKQEEEILKEEKTSLDKSDAAQLKEQESKLKAELLERVKEQQTKEKQEQEKKEKQIDTEEKIKAETEKTERIWEEIESCLEEMETELEEIPFDEFTFLKNDILQDREKEQSFSSHHQLLNDYTKKVEQGKEALLEEKNSQEKYDRCLLELDVCREERNLAEKEMQQYENLLHETKSELTEQMYLWEKQNQELHLLPETMQEISRKIESYEMGSDYSEIRELARPKLYELERQFSENRMVLERNLQEEQENLYQAETELEEWKNQKDPEPEQPDCVKANRELLKEKKIPYFQFYKTIEFDQILEEERRNHLEEALLEMGVLDALIVPKEYREQVYALDKGVCDRYLFSDVAHVRESLQEVLEVENGENDILFYQNISNILSAIGFGDTHAEHGDSWIDANGNYRIGVLEGTITGEYQARFIGVRAREKYRKEKIEELTGLCEQLRASVEDLEKQLAENRARTETLQAEWKSFPGEEDLKTAAKEFSDREYKLERKNKRLWEHQELAEKERKALDEVRIRVREICGKCYLSPRLDLFTQALLALHRYKEILSQLQVAHGKYQNSLRYIMSQRDYLEELELDLDDIRYEFNRICLKVREVEGFLASVQKQLELTDYEEIKERLDHCVERLGKLPGEREACVRNQAALRKETEVLQEKERENELRQKELFEKKEKYQNVFEQEYQLRYVERAFVVTDDMEDQAKKICSQFAGSFGNKKQSDLFGNLQEAYHQNRGYLLDYQITLQSLFEELDAEGSFLDVAVKRIDILAKYRGIPVKFKELIEKMNEDAEVLKRLLSDRDRELFEDILANTISKKIRGKIQASKRWVEKMNTLMESMQTSSGLKLSLKWKNKRAEKEEQLDTRALVELLQKDVEIMREEEVESVSRHFRSKIEEARKISGDMGSVQSFHATMREVLDYRKWFEFQLECQKTGEKKKELTDRVFFTFSGGEKAMAMYVPLFSAVVAKYAGARPDAPKLISLDEAFAGVDETNIRDMFRLMVEFEFNFMINSQILWGDYDTVPGLAIYQLIRPENAKFVSVIRYIWNGKVKVMLTGEES</sequence>
<dbReference type="InterPro" id="IPR013496">
    <property type="entry name" value="CHP02680"/>
</dbReference>
<dbReference type="RefSeq" id="WP_009245190.1">
    <property type="nucleotide sequence ID" value="NZ_CABKQB010000007.1"/>
</dbReference>
<feature type="coiled-coil region" evidence="1">
    <location>
        <begin position="743"/>
        <end position="777"/>
    </location>
</feature>
<protein>
    <submittedName>
        <fullName evidence="2">TIGR02680 family protein</fullName>
    </submittedName>
</protein>
<feature type="coiled-coil region" evidence="1">
    <location>
        <begin position="954"/>
        <end position="981"/>
    </location>
</feature>
<feature type="coiled-coil region" evidence="1">
    <location>
        <begin position="227"/>
        <end position="254"/>
    </location>
</feature>
<name>A0A2N5NHT7_MEDGN</name>
<evidence type="ECO:0000256" key="1">
    <source>
        <dbReference type="SAM" id="Coils"/>
    </source>
</evidence>
<feature type="coiled-coil region" evidence="1">
    <location>
        <begin position="294"/>
        <end position="379"/>
    </location>
</feature>
<feature type="coiled-coil region" evidence="1">
    <location>
        <begin position="540"/>
        <end position="574"/>
    </location>
</feature>
<dbReference type="Gene3D" id="3.40.50.300">
    <property type="entry name" value="P-loop containing nucleotide triphosphate hydrolases"/>
    <property type="match status" value="2"/>
</dbReference>
<comment type="caution">
    <text evidence="2">The sequence shown here is derived from an EMBL/GenBank/DDBJ whole genome shotgun (WGS) entry which is preliminary data.</text>
</comment>
<evidence type="ECO:0000313" key="2">
    <source>
        <dbReference type="EMBL" id="PLT54950.1"/>
    </source>
</evidence>
<dbReference type="SUPFAM" id="SSF52540">
    <property type="entry name" value="P-loop containing nucleoside triphosphate hydrolases"/>
    <property type="match status" value="1"/>
</dbReference>
<dbReference type="NCBIfam" id="TIGR02680">
    <property type="entry name" value="TIGR02680 family protein"/>
    <property type="match status" value="1"/>
</dbReference>
<dbReference type="EMBL" id="NIHM01000010">
    <property type="protein sequence ID" value="PLT54950.1"/>
    <property type="molecule type" value="Genomic_DNA"/>
</dbReference>
<dbReference type="Proteomes" id="UP000234849">
    <property type="component" value="Unassembled WGS sequence"/>
</dbReference>
<proteinExistence type="predicted"/>
<accession>A0A2N5NHT7</accession>
<evidence type="ECO:0000313" key="3">
    <source>
        <dbReference type="Proteomes" id="UP000234849"/>
    </source>
</evidence>
<dbReference type="InterPro" id="IPR027417">
    <property type="entry name" value="P-loop_NTPase"/>
</dbReference>
<reference evidence="2 3" key="1">
    <citation type="journal article" date="2017" name="Genome Med.">
        <title>A novel Ruminococcus gnavus clade enriched in inflammatory bowel disease patients.</title>
        <authorList>
            <person name="Hall A.B."/>
            <person name="Yassour M."/>
            <person name="Sauk J."/>
            <person name="Garner A."/>
            <person name="Jiang X."/>
            <person name="Arthur T."/>
            <person name="Lagoudas G.K."/>
            <person name="Vatanen T."/>
            <person name="Fornelos N."/>
            <person name="Wilson R."/>
            <person name="Bertha M."/>
            <person name="Cohen M."/>
            <person name="Garber J."/>
            <person name="Khalili H."/>
            <person name="Gevers D."/>
            <person name="Ananthakrishnan A.N."/>
            <person name="Kugathasan S."/>
            <person name="Lander E.S."/>
            <person name="Blainey P."/>
            <person name="Vlamakis H."/>
            <person name="Xavier R.J."/>
            <person name="Huttenhower C."/>
        </authorList>
    </citation>
    <scope>NUCLEOTIDE SEQUENCE [LARGE SCALE GENOMIC DNA]</scope>
    <source>
        <strain evidence="2 3">RJX1118</strain>
    </source>
</reference>